<feature type="domain" description="NodB homology" evidence="1">
    <location>
        <begin position="45"/>
        <end position="123"/>
    </location>
</feature>
<protein>
    <submittedName>
        <fullName evidence="2">Polysaccharide deacetylase family protein</fullName>
    </submittedName>
</protein>
<dbReference type="PANTHER" id="PTHR47561">
    <property type="entry name" value="POLYSACCHARIDE DEACETYLASE FAMILY PROTEIN (AFU_ORTHOLOGUE AFUA_6G05030)"/>
    <property type="match status" value="1"/>
</dbReference>
<evidence type="ECO:0000259" key="1">
    <source>
        <dbReference type="Pfam" id="PF01522"/>
    </source>
</evidence>
<evidence type="ECO:0000313" key="2">
    <source>
        <dbReference type="EMBL" id="MCP3425575.1"/>
    </source>
</evidence>
<dbReference type="Proteomes" id="UP001139502">
    <property type="component" value="Unassembled WGS sequence"/>
</dbReference>
<evidence type="ECO:0000313" key="3">
    <source>
        <dbReference type="Proteomes" id="UP001139502"/>
    </source>
</evidence>
<dbReference type="Gene3D" id="3.20.20.370">
    <property type="entry name" value="Glycoside hydrolase/deacetylase"/>
    <property type="match status" value="1"/>
</dbReference>
<dbReference type="AlphaFoldDB" id="A0A9X2KI34"/>
<accession>A0A9X2KI34</accession>
<dbReference type="InterPro" id="IPR002509">
    <property type="entry name" value="NODB_dom"/>
</dbReference>
<dbReference type="PANTHER" id="PTHR47561:SF1">
    <property type="entry name" value="POLYSACCHARIDE DEACETYLASE FAMILY PROTEIN (AFU_ORTHOLOGUE AFUA_6G05030)"/>
    <property type="match status" value="1"/>
</dbReference>
<proteinExistence type="predicted"/>
<keyword evidence="3" id="KW-1185">Reference proteome</keyword>
<dbReference type="RefSeq" id="WP_254165849.1">
    <property type="nucleotide sequence ID" value="NZ_JANAFB010000011.1"/>
</dbReference>
<organism evidence="2 3">
    <name type="scientific">Rothia santali</name>
    <dbReference type="NCBI Taxonomy" id="2949643"/>
    <lineage>
        <taxon>Bacteria</taxon>
        <taxon>Bacillati</taxon>
        <taxon>Actinomycetota</taxon>
        <taxon>Actinomycetes</taxon>
        <taxon>Micrococcales</taxon>
        <taxon>Micrococcaceae</taxon>
        <taxon>Rothia</taxon>
    </lineage>
</organism>
<dbReference type="Pfam" id="PF01522">
    <property type="entry name" value="Polysacc_deac_1"/>
    <property type="match status" value="1"/>
</dbReference>
<dbReference type="GO" id="GO:0005975">
    <property type="term" value="P:carbohydrate metabolic process"/>
    <property type="evidence" value="ECO:0007669"/>
    <property type="project" value="InterPro"/>
</dbReference>
<dbReference type="GO" id="GO:0016810">
    <property type="term" value="F:hydrolase activity, acting on carbon-nitrogen (but not peptide) bonds"/>
    <property type="evidence" value="ECO:0007669"/>
    <property type="project" value="InterPro"/>
</dbReference>
<name>A0A9X2KI34_9MICC</name>
<dbReference type="EMBL" id="JANAFB010000011">
    <property type="protein sequence ID" value="MCP3425575.1"/>
    <property type="molecule type" value="Genomic_DNA"/>
</dbReference>
<dbReference type="InterPro" id="IPR011330">
    <property type="entry name" value="Glyco_hydro/deAcase_b/a-brl"/>
</dbReference>
<sequence>MRWPEGRACGVLVTVDLDGDAPFRAAAPENAGREKSRSVGRYGLEEGAARLLRVLDDVGLAADWFVPGLTTRENPGLIREIAARGHALSSHGDLHLDFNGLTLEEQMAEILGGRAALEEALGGPGGGGGAASGVASPALDAAPPALGAGFRVPSGEWAPGFPEAALAEGFRWSSSLPADERPFRCGVGGLVEIPFRYELEDHQYLGYNLDPPFPPGQSRIAPIETVRENWELEYRGAVRYGTLFHLRLSAELMGTPGRAAFLRDFLLRIREDDAAWLGTCGSMAAWCEGLEPEADHPYGMFARLRAAERA</sequence>
<gene>
    <name evidence="2" type="ORF">NBM05_05990</name>
</gene>
<comment type="caution">
    <text evidence="2">The sequence shown here is derived from an EMBL/GenBank/DDBJ whole genome shotgun (WGS) entry which is preliminary data.</text>
</comment>
<dbReference type="SUPFAM" id="SSF88713">
    <property type="entry name" value="Glycoside hydrolase/deacetylase"/>
    <property type="match status" value="1"/>
</dbReference>
<reference evidence="2" key="1">
    <citation type="submission" date="2022-06" db="EMBL/GenBank/DDBJ databases">
        <title>Rothia sp. isolated from sandalwood seedling.</title>
        <authorList>
            <person name="Tuikhar N."/>
            <person name="Kirdat K."/>
            <person name="Thorat V."/>
            <person name="Swetha P."/>
            <person name="Padma S."/>
            <person name="Sundararaj R."/>
            <person name="Yadav A."/>
        </authorList>
    </citation>
    <scope>NUCLEOTIDE SEQUENCE</scope>
    <source>
        <strain evidence="2">AR01</strain>
    </source>
</reference>